<dbReference type="AlphaFoldDB" id="A0A4C1U0S6"/>
<dbReference type="Proteomes" id="UP000299102">
    <property type="component" value="Unassembled WGS sequence"/>
</dbReference>
<keyword evidence="2" id="KW-1185">Reference proteome</keyword>
<comment type="caution">
    <text evidence="1">The sequence shown here is derived from an EMBL/GenBank/DDBJ whole genome shotgun (WGS) entry which is preliminary data.</text>
</comment>
<name>A0A4C1U0S6_EUMVA</name>
<accession>A0A4C1U0S6</accession>
<proteinExistence type="predicted"/>
<protein>
    <submittedName>
        <fullName evidence="1">Uncharacterized protein</fullName>
    </submittedName>
</protein>
<gene>
    <name evidence="1" type="ORF">EVAR_15764_1</name>
</gene>
<dbReference type="EMBL" id="BGZK01000108">
    <property type="protein sequence ID" value="GBP19416.1"/>
    <property type="molecule type" value="Genomic_DNA"/>
</dbReference>
<reference evidence="1 2" key="1">
    <citation type="journal article" date="2019" name="Commun. Biol.">
        <title>The bagworm genome reveals a unique fibroin gene that provides high tensile strength.</title>
        <authorList>
            <person name="Kono N."/>
            <person name="Nakamura H."/>
            <person name="Ohtoshi R."/>
            <person name="Tomita M."/>
            <person name="Numata K."/>
            <person name="Arakawa K."/>
        </authorList>
    </citation>
    <scope>NUCLEOTIDE SEQUENCE [LARGE SCALE GENOMIC DNA]</scope>
</reference>
<evidence type="ECO:0000313" key="1">
    <source>
        <dbReference type="EMBL" id="GBP19416.1"/>
    </source>
</evidence>
<evidence type="ECO:0000313" key="2">
    <source>
        <dbReference type="Proteomes" id="UP000299102"/>
    </source>
</evidence>
<organism evidence="1 2">
    <name type="scientific">Eumeta variegata</name>
    <name type="common">Bagworm moth</name>
    <name type="synonym">Eumeta japonica</name>
    <dbReference type="NCBI Taxonomy" id="151549"/>
    <lineage>
        <taxon>Eukaryota</taxon>
        <taxon>Metazoa</taxon>
        <taxon>Ecdysozoa</taxon>
        <taxon>Arthropoda</taxon>
        <taxon>Hexapoda</taxon>
        <taxon>Insecta</taxon>
        <taxon>Pterygota</taxon>
        <taxon>Neoptera</taxon>
        <taxon>Endopterygota</taxon>
        <taxon>Lepidoptera</taxon>
        <taxon>Glossata</taxon>
        <taxon>Ditrysia</taxon>
        <taxon>Tineoidea</taxon>
        <taxon>Psychidae</taxon>
        <taxon>Oiketicinae</taxon>
        <taxon>Eumeta</taxon>
    </lineage>
</organism>
<sequence length="104" mass="11093">MYVHSGCAAGTANDLREQASHLLSCGDNSFDAARLTTNLHMAILLYSYFASREMAVAMEVLRSDRRTRAALRNGSSAEAGPASAIAAALTSVLLNLHPRSSPRD</sequence>